<sequence length="151" mass="16830">MIIKIDDLRGEEIALLLAEHLADMHNTSPAESVHALDVQALKASDITFFSGWIDDQLAGCIAIKMLSDTSAELKSMRTAHRFRGQGVAAGLLRHCLDVAKTRGVSTVYLETGTQPYFEAAHRLYKKHGFKDCEPFGNYIIDANSRFMLFEL</sequence>
<accession>A0ABR8LN35</accession>
<dbReference type="InterPro" id="IPR016181">
    <property type="entry name" value="Acyl_CoA_acyltransferase"/>
</dbReference>
<keyword evidence="5" id="KW-1185">Reference proteome</keyword>
<evidence type="ECO:0000259" key="3">
    <source>
        <dbReference type="PROSITE" id="PS51186"/>
    </source>
</evidence>
<dbReference type="RefSeq" id="WP_191025897.1">
    <property type="nucleotide sequence ID" value="NZ_JABBXD010000008.1"/>
</dbReference>
<name>A0ABR8LN35_9ALTE</name>
<proteinExistence type="predicted"/>
<gene>
    <name evidence="4" type="ORF">HHX48_13260</name>
</gene>
<reference evidence="4 5" key="1">
    <citation type="submission" date="2020-04" db="EMBL/GenBank/DDBJ databases">
        <title>Salinimonas sp. HHU 13199.</title>
        <authorList>
            <person name="Cui X."/>
            <person name="Zhang D."/>
        </authorList>
    </citation>
    <scope>NUCLEOTIDE SEQUENCE [LARGE SCALE GENOMIC DNA]</scope>
    <source>
        <strain evidence="4 5">HHU 13199</strain>
    </source>
</reference>
<keyword evidence="1" id="KW-0808">Transferase</keyword>
<comment type="caution">
    <text evidence="4">The sequence shown here is derived from an EMBL/GenBank/DDBJ whole genome shotgun (WGS) entry which is preliminary data.</text>
</comment>
<organism evidence="4 5">
    <name type="scientific">Salinimonas profundi</name>
    <dbReference type="NCBI Taxonomy" id="2729140"/>
    <lineage>
        <taxon>Bacteria</taxon>
        <taxon>Pseudomonadati</taxon>
        <taxon>Pseudomonadota</taxon>
        <taxon>Gammaproteobacteria</taxon>
        <taxon>Alteromonadales</taxon>
        <taxon>Alteromonadaceae</taxon>
        <taxon>Alteromonas/Salinimonas group</taxon>
        <taxon>Salinimonas</taxon>
    </lineage>
</organism>
<dbReference type="EMBL" id="JABBXD010000008">
    <property type="protein sequence ID" value="MBD3586710.1"/>
    <property type="molecule type" value="Genomic_DNA"/>
</dbReference>
<dbReference type="Pfam" id="PF00583">
    <property type="entry name" value="Acetyltransf_1"/>
    <property type="match status" value="1"/>
</dbReference>
<evidence type="ECO:0000256" key="2">
    <source>
        <dbReference type="ARBA" id="ARBA00023315"/>
    </source>
</evidence>
<dbReference type="SUPFAM" id="SSF55729">
    <property type="entry name" value="Acyl-CoA N-acyltransferases (Nat)"/>
    <property type="match status" value="1"/>
</dbReference>
<dbReference type="InterPro" id="IPR000182">
    <property type="entry name" value="GNAT_dom"/>
</dbReference>
<dbReference type="CDD" id="cd04301">
    <property type="entry name" value="NAT_SF"/>
    <property type="match status" value="1"/>
</dbReference>
<evidence type="ECO:0000256" key="1">
    <source>
        <dbReference type="ARBA" id="ARBA00022679"/>
    </source>
</evidence>
<dbReference type="Proteomes" id="UP000624419">
    <property type="component" value="Unassembled WGS sequence"/>
</dbReference>
<evidence type="ECO:0000313" key="5">
    <source>
        <dbReference type="Proteomes" id="UP000624419"/>
    </source>
</evidence>
<keyword evidence="2" id="KW-0012">Acyltransferase</keyword>
<feature type="domain" description="N-acetyltransferase" evidence="3">
    <location>
        <begin position="3"/>
        <end position="151"/>
    </location>
</feature>
<dbReference type="PROSITE" id="PS51186">
    <property type="entry name" value="GNAT"/>
    <property type="match status" value="1"/>
</dbReference>
<dbReference type="PANTHER" id="PTHR43877">
    <property type="entry name" value="AMINOALKYLPHOSPHONATE N-ACETYLTRANSFERASE-RELATED-RELATED"/>
    <property type="match status" value="1"/>
</dbReference>
<dbReference type="Gene3D" id="3.40.630.30">
    <property type="match status" value="1"/>
</dbReference>
<dbReference type="InterPro" id="IPR050832">
    <property type="entry name" value="Bact_Acetyltransf"/>
</dbReference>
<dbReference type="PANTHER" id="PTHR43877:SF5">
    <property type="entry name" value="BLL8307 PROTEIN"/>
    <property type="match status" value="1"/>
</dbReference>
<evidence type="ECO:0000313" key="4">
    <source>
        <dbReference type="EMBL" id="MBD3586710.1"/>
    </source>
</evidence>
<protein>
    <submittedName>
        <fullName evidence="4">GNAT family N-acetyltransferase</fullName>
    </submittedName>
</protein>